<organism evidence="1 2">
    <name type="scientific">Heterorhabditis bacteriophora</name>
    <name type="common">Entomopathogenic nematode worm</name>
    <dbReference type="NCBI Taxonomy" id="37862"/>
    <lineage>
        <taxon>Eukaryota</taxon>
        <taxon>Metazoa</taxon>
        <taxon>Ecdysozoa</taxon>
        <taxon>Nematoda</taxon>
        <taxon>Chromadorea</taxon>
        <taxon>Rhabditida</taxon>
        <taxon>Rhabditina</taxon>
        <taxon>Rhabditomorpha</taxon>
        <taxon>Strongyloidea</taxon>
        <taxon>Heterorhabditidae</taxon>
        <taxon>Heterorhabditis</taxon>
    </lineage>
</organism>
<sequence>MVMIFSKVCFETKLPINTFDKMCNMN</sequence>
<evidence type="ECO:0000313" key="2">
    <source>
        <dbReference type="WBParaSite" id="Hba_05983"/>
    </source>
</evidence>
<reference evidence="2" key="1">
    <citation type="submission" date="2016-11" db="UniProtKB">
        <authorList>
            <consortium name="WormBaseParasite"/>
        </authorList>
    </citation>
    <scope>IDENTIFICATION</scope>
</reference>
<protein>
    <submittedName>
        <fullName evidence="2">Uncharacterized protein</fullName>
    </submittedName>
</protein>
<name>A0A1I7WLG8_HETBA</name>
<accession>A0A1I7WLG8</accession>
<evidence type="ECO:0000313" key="1">
    <source>
        <dbReference type="Proteomes" id="UP000095283"/>
    </source>
</evidence>
<dbReference type="AlphaFoldDB" id="A0A1I7WLG8"/>
<dbReference type="WBParaSite" id="Hba_05983">
    <property type="protein sequence ID" value="Hba_05983"/>
    <property type="gene ID" value="Hba_05983"/>
</dbReference>
<proteinExistence type="predicted"/>
<dbReference type="Proteomes" id="UP000095283">
    <property type="component" value="Unplaced"/>
</dbReference>
<keyword evidence="1" id="KW-1185">Reference proteome</keyword>